<dbReference type="AlphaFoldDB" id="A0A4U0XJN5"/>
<feature type="compositionally biased region" description="Acidic residues" evidence="1">
    <location>
        <begin position="105"/>
        <end position="114"/>
    </location>
</feature>
<name>A0A4U0XJN5_9PEZI</name>
<sequence length="161" mass="17940">MVSYISLMALRLANRATADAVLQNARETPLLYLMATYLLPQYLGGNVEGRARQRRRRRRGRTWRDVAEALKALHDLTKGKRPLARGAGSDEVILASEMGNRGSIDEEEFEEDFDDRSSMELVGTQSSGTLTQGIRSHSPSQAEAGDGWSRKQKAPRHLKAD</sequence>
<gene>
    <name evidence="2" type="ORF">B0A49_04751</name>
</gene>
<keyword evidence="3" id="KW-1185">Reference proteome</keyword>
<evidence type="ECO:0000313" key="3">
    <source>
        <dbReference type="Proteomes" id="UP000308768"/>
    </source>
</evidence>
<comment type="caution">
    <text evidence="2">The sequence shown here is derived from an EMBL/GenBank/DDBJ whole genome shotgun (WGS) entry which is preliminary data.</text>
</comment>
<dbReference type="EMBL" id="NAJN01000190">
    <property type="protein sequence ID" value="TKA77404.1"/>
    <property type="molecule type" value="Genomic_DNA"/>
</dbReference>
<accession>A0A4U0XJN5</accession>
<evidence type="ECO:0000313" key="2">
    <source>
        <dbReference type="EMBL" id="TKA77404.1"/>
    </source>
</evidence>
<organism evidence="2 3">
    <name type="scientific">Cryomyces minteri</name>
    <dbReference type="NCBI Taxonomy" id="331657"/>
    <lineage>
        <taxon>Eukaryota</taxon>
        <taxon>Fungi</taxon>
        <taxon>Dikarya</taxon>
        <taxon>Ascomycota</taxon>
        <taxon>Pezizomycotina</taxon>
        <taxon>Dothideomycetes</taxon>
        <taxon>Dothideomycetes incertae sedis</taxon>
        <taxon>Cryomyces</taxon>
    </lineage>
</organism>
<reference evidence="2 3" key="1">
    <citation type="submission" date="2017-03" db="EMBL/GenBank/DDBJ databases">
        <title>Genomes of endolithic fungi from Antarctica.</title>
        <authorList>
            <person name="Coleine C."/>
            <person name="Masonjones S."/>
            <person name="Stajich J.E."/>
        </authorList>
    </citation>
    <scope>NUCLEOTIDE SEQUENCE [LARGE SCALE GENOMIC DNA]</scope>
    <source>
        <strain evidence="2 3">CCFEE 5187</strain>
    </source>
</reference>
<proteinExistence type="predicted"/>
<dbReference type="Proteomes" id="UP000308768">
    <property type="component" value="Unassembled WGS sequence"/>
</dbReference>
<feature type="compositionally biased region" description="Basic residues" evidence="1">
    <location>
        <begin position="150"/>
        <end position="161"/>
    </location>
</feature>
<evidence type="ECO:0000256" key="1">
    <source>
        <dbReference type="SAM" id="MobiDB-lite"/>
    </source>
</evidence>
<feature type="region of interest" description="Disordered" evidence="1">
    <location>
        <begin position="97"/>
        <end position="161"/>
    </location>
</feature>
<protein>
    <submittedName>
        <fullName evidence="2">Uncharacterized protein</fullName>
    </submittedName>
</protein>
<feature type="compositionally biased region" description="Polar residues" evidence="1">
    <location>
        <begin position="123"/>
        <end position="141"/>
    </location>
</feature>